<organism evidence="3 5">
    <name type="scientific">Vibrio diabolicus</name>
    <dbReference type="NCBI Taxonomy" id="50719"/>
    <lineage>
        <taxon>Bacteria</taxon>
        <taxon>Pseudomonadati</taxon>
        <taxon>Pseudomonadota</taxon>
        <taxon>Gammaproteobacteria</taxon>
        <taxon>Vibrionales</taxon>
        <taxon>Vibrionaceae</taxon>
        <taxon>Vibrio</taxon>
        <taxon>Vibrio diabolicus subgroup</taxon>
    </lineage>
</organism>
<evidence type="ECO:0000256" key="1">
    <source>
        <dbReference type="SAM" id="Phobius"/>
    </source>
</evidence>
<evidence type="ECO:0008006" key="6">
    <source>
        <dbReference type="Google" id="ProtNLM"/>
    </source>
</evidence>
<proteinExistence type="predicted"/>
<evidence type="ECO:0000313" key="5">
    <source>
        <dbReference type="Proteomes" id="UP000596337"/>
    </source>
</evidence>
<sequence>MDNPKTYMLVFSGFIALLVLLLLIKQTDENTVSATVISNTLTQSLDGQRRYLTINSPEIEQQRVTVPVSASCPVGSIALFHQASRSSFDSSLSFIRCE</sequence>
<dbReference type="EMBL" id="CP014133">
    <property type="protein sequence ID" value="AVH30369.1"/>
    <property type="molecule type" value="Genomic_DNA"/>
</dbReference>
<dbReference type="AlphaFoldDB" id="A0A2L2KE64"/>
<evidence type="ECO:0000313" key="4">
    <source>
        <dbReference type="Proteomes" id="UP000237665"/>
    </source>
</evidence>
<protein>
    <recommendedName>
        <fullName evidence="6">Transcription-repair coupling factor</fullName>
    </recommendedName>
</protein>
<dbReference type="RefSeq" id="WP_005396101.1">
    <property type="nucleotide sequence ID" value="NZ_CAJDZM010000013.1"/>
</dbReference>
<reference evidence="3 5" key="3">
    <citation type="submission" date="2021-01" db="EMBL/GenBank/DDBJ databases">
        <title>Characterization of a novel blaVMB-2- harboring plasmid in Vibrio diabolicus.</title>
        <authorList>
            <person name="Liu M."/>
        </authorList>
    </citation>
    <scope>NUCLEOTIDE SEQUENCE [LARGE SCALE GENOMIC DNA]</scope>
    <source>
        <strain evidence="3 5">SLV18</strain>
    </source>
</reference>
<keyword evidence="1" id="KW-1133">Transmembrane helix</keyword>
<evidence type="ECO:0000313" key="2">
    <source>
        <dbReference type="EMBL" id="AVH30369.1"/>
    </source>
</evidence>
<dbReference type="Proteomes" id="UP000596337">
    <property type="component" value="Chromosome 2"/>
</dbReference>
<gene>
    <name evidence="2" type="ORF">AL468_21170</name>
    <name evidence="3" type="ORF">JOS67_23680</name>
</gene>
<reference evidence="2" key="1">
    <citation type="submission" date="2017-12" db="EMBL/GenBank/DDBJ databases">
        <title>FDA dAtabase for Regulatory Grade micrObial Sequences (FDA-ARGOS): Supporting development and validation of Infectious Disease Dx tests.</title>
        <authorList>
            <person name="Hoffmann M."/>
            <person name="Allard M."/>
            <person name="Evans P."/>
            <person name="Brown E."/>
            <person name="Tallon L."/>
            <person name="Sadzewicz L."/>
            <person name="Sengamalay N."/>
            <person name="Ott S."/>
            <person name="Godinez A."/>
            <person name="Nagaraj S."/>
            <person name="Vavikolanu K."/>
            <person name="Aluvathingal J."/>
            <person name="Nadendla S."/>
            <person name="Sichtig H."/>
        </authorList>
    </citation>
    <scope>NUCLEOTIDE SEQUENCE</scope>
    <source>
        <strain evidence="2">LMG 3418</strain>
    </source>
</reference>
<evidence type="ECO:0000313" key="3">
    <source>
        <dbReference type="EMBL" id="QRG85133.1"/>
    </source>
</evidence>
<reference evidence="4" key="2">
    <citation type="submission" date="2017-12" db="EMBL/GenBank/DDBJ databases">
        <title>FDA dAtabase for Regulatory Grade micrObial Sequences (FDA-ARGOS): Supporting development and validation of Infectious Disease Dx tests.</title>
        <authorList>
            <person name="Hoffmann M."/>
            <person name="Allard M."/>
            <person name="Evans P."/>
            <person name="Brown E."/>
            <person name="Tallon L.J."/>
            <person name="Sadzewicz L."/>
            <person name="Sengamalay N."/>
            <person name="Ott S."/>
            <person name="Godinez A."/>
            <person name="Nagaraj S."/>
            <person name="Vavikolanu K."/>
            <person name="Aluvathingal J."/>
            <person name="Nadendla S."/>
            <person name="Hobson J."/>
            <person name="Sichtig H."/>
        </authorList>
    </citation>
    <scope>NUCLEOTIDE SEQUENCE [LARGE SCALE GENOMIC DNA]</scope>
    <source>
        <strain evidence="4">LMG 3418</strain>
    </source>
</reference>
<feature type="transmembrane region" description="Helical" evidence="1">
    <location>
        <begin position="6"/>
        <end position="24"/>
    </location>
</feature>
<dbReference type="Proteomes" id="UP000237665">
    <property type="component" value="Chromosome 2"/>
</dbReference>
<accession>A0A2L2KE64</accession>
<keyword evidence="4" id="KW-1185">Reference proteome</keyword>
<dbReference type="EMBL" id="CP069197">
    <property type="protein sequence ID" value="QRG85133.1"/>
    <property type="molecule type" value="Genomic_DNA"/>
</dbReference>
<keyword evidence="1" id="KW-0812">Transmembrane</keyword>
<name>A0A2L2KE64_9VIBR</name>
<keyword evidence="1" id="KW-0472">Membrane</keyword>